<keyword evidence="1" id="KW-0998">Cell outer membrane</keyword>
<dbReference type="Pfam" id="PF07715">
    <property type="entry name" value="Plug"/>
    <property type="match status" value="1"/>
</dbReference>
<accession>A0A173TVP8</accession>
<dbReference type="Proteomes" id="UP000461276">
    <property type="component" value="Unassembled WGS sequence"/>
</dbReference>
<evidence type="ECO:0000313" key="5">
    <source>
        <dbReference type="EMBL" id="CUO04847.1"/>
    </source>
</evidence>
<evidence type="ECO:0000256" key="2">
    <source>
        <dbReference type="SAM" id="SignalP"/>
    </source>
</evidence>
<evidence type="ECO:0000259" key="3">
    <source>
        <dbReference type="Pfam" id="PF07715"/>
    </source>
</evidence>
<evidence type="ECO:0000313" key="6">
    <source>
        <dbReference type="EMBL" id="MRY92842.1"/>
    </source>
</evidence>
<dbReference type="Proteomes" id="UP000095591">
    <property type="component" value="Unassembled WGS sequence"/>
</dbReference>
<keyword evidence="1" id="KW-0812">Transmembrane</keyword>
<dbReference type="GO" id="GO:0009279">
    <property type="term" value="C:cell outer membrane"/>
    <property type="evidence" value="ECO:0007669"/>
    <property type="project" value="UniProtKB-SubCell"/>
</dbReference>
<dbReference type="RefSeq" id="WP_008780639.1">
    <property type="nucleotide sequence ID" value="NZ_CABMKT010000001.1"/>
</dbReference>
<dbReference type="InterPro" id="IPR037066">
    <property type="entry name" value="Plug_dom_sf"/>
</dbReference>
<keyword evidence="1" id="KW-1134">Transmembrane beta strand</keyword>
<feature type="domain" description="TonB-dependent receptor plug" evidence="3">
    <location>
        <begin position="124"/>
        <end position="217"/>
    </location>
</feature>
<dbReference type="PROSITE" id="PS52016">
    <property type="entry name" value="TONB_DEPENDENT_REC_3"/>
    <property type="match status" value="1"/>
</dbReference>
<gene>
    <name evidence="7" type="ORF">DW782_10520</name>
    <name evidence="5" type="ORF">ERS852380_01488</name>
    <name evidence="4" type="ORF">ERS852429_01786</name>
    <name evidence="6" type="ORF">GKD67_06310</name>
</gene>
<feature type="chain" id="PRO_5014250363" evidence="2">
    <location>
        <begin position="22"/>
        <end position="224"/>
    </location>
</feature>
<keyword evidence="4" id="KW-0675">Receptor</keyword>
<comment type="similarity">
    <text evidence="1">Belongs to the TonB-dependent receptor family.</text>
</comment>
<evidence type="ECO:0000313" key="9">
    <source>
        <dbReference type="Proteomes" id="UP000095591"/>
    </source>
</evidence>
<keyword evidence="1" id="KW-0472">Membrane</keyword>
<evidence type="ECO:0000313" key="7">
    <source>
        <dbReference type="EMBL" id="RHD75089.1"/>
    </source>
</evidence>
<feature type="signal peptide" evidence="2">
    <location>
        <begin position="1"/>
        <end position="21"/>
    </location>
</feature>
<dbReference type="EMBL" id="QSJN01000005">
    <property type="protein sequence ID" value="RHD75089.1"/>
    <property type="molecule type" value="Genomic_DNA"/>
</dbReference>
<comment type="subcellular location">
    <subcellularLocation>
        <location evidence="1">Cell outer membrane</location>
        <topology evidence="1">Multi-pass membrane protein</topology>
    </subcellularLocation>
</comment>
<dbReference type="Proteomes" id="UP000284660">
    <property type="component" value="Unassembled WGS sequence"/>
</dbReference>
<name>A0A173TVP8_PARDI</name>
<sequence length="224" mass="24713">MKTIHYLSIIILSFSSQILLAQNDTLVGVLRDISDKIIKRYPVTLGSQNPITVKTNKHGVFTIPGANLNDTLFVTIKKTRNVVKVPVNGYNYITITLENSTFNAKRSFEPDEALKEIMERERNKIVSSSVMNKEEIQKTGCRDLYCLLRRMSGITFADGSVRIRASVSLNSPSDPLVVVDGIPMDLSVLNTIPVEDVSELKVLKDAGEYGVRGANGAIVIKTGK</sequence>
<dbReference type="EMBL" id="WKMY01000003">
    <property type="protein sequence ID" value="MRY92842.1"/>
    <property type="molecule type" value="Genomic_DNA"/>
</dbReference>
<keyword evidence="2" id="KW-0732">Signal</keyword>
<dbReference type="AlphaFoldDB" id="A0A173TVP8"/>
<evidence type="ECO:0000256" key="1">
    <source>
        <dbReference type="PROSITE-ProRule" id="PRU01360"/>
    </source>
</evidence>
<evidence type="ECO:0000313" key="11">
    <source>
        <dbReference type="Proteomes" id="UP000461276"/>
    </source>
</evidence>
<dbReference type="GeneID" id="93522672"/>
<dbReference type="EMBL" id="CYYK01000004">
    <property type="protein sequence ID" value="CUO04847.1"/>
    <property type="molecule type" value="Genomic_DNA"/>
</dbReference>
<dbReference type="EMBL" id="CYXP01000003">
    <property type="protein sequence ID" value="CUN06554.1"/>
    <property type="molecule type" value="Genomic_DNA"/>
</dbReference>
<reference evidence="6 11" key="3">
    <citation type="journal article" date="2019" name="Nat. Med.">
        <title>A library of human gut bacterial isolates paired with longitudinal multiomics data enables mechanistic microbiome research.</title>
        <authorList>
            <person name="Poyet M."/>
            <person name="Groussin M."/>
            <person name="Gibbons S.M."/>
            <person name="Avila-Pacheco J."/>
            <person name="Jiang X."/>
            <person name="Kearney S.M."/>
            <person name="Perrotta A.R."/>
            <person name="Berdy B."/>
            <person name="Zhao S."/>
            <person name="Lieberman T.D."/>
            <person name="Swanson P.K."/>
            <person name="Smith M."/>
            <person name="Roesemann S."/>
            <person name="Alexander J.E."/>
            <person name="Rich S.A."/>
            <person name="Livny J."/>
            <person name="Vlamakis H."/>
            <person name="Clish C."/>
            <person name="Bullock K."/>
            <person name="Deik A."/>
            <person name="Scott J."/>
            <person name="Pierce K.A."/>
            <person name="Xavier R.J."/>
            <person name="Alm E.J."/>
        </authorList>
    </citation>
    <scope>NUCLEOTIDE SEQUENCE [LARGE SCALE GENOMIC DNA]</scope>
    <source>
        <strain evidence="6 11">BIOML-A9</strain>
    </source>
</reference>
<proteinExistence type="inferred from homology"/>
<dbReference type="Gene3D" id="2.170.130.10">
    <property type="entry name" value="TonB-dependent receptor, plug domain"/>
    <property type="match status" value="1"/>
</dbReference>
<organism evidence="4 9">
    <name type="scientific">Parabacteroides distasonis</name>
    <dbReference type="NCBI Taxonomy" id="823"/>
    <lineage>
        <taxon>Bacteria</taxon>
        <taxon>Pseudomonadati</taxon>
        <taxon>Bacteroidota</taxon>
        <taxon>Bacteroidia</taxon>
        <taxon>Bacteroidales</taxon>
        <taxon>Tannerellaceae</taxon>
        <taxon>Parabacteroides</taxon>
    </lineage>
</organism>
<dbReference type="SUPFAM" id="SSF56935">
    <property type="entry name" value="Porins"/>
    <property type="match status" value="1"/>
</dbReference>
<reference evidence="8 9" key="1">
    <citation type="submission" date="2015-09" db="EMBL/GenBank/DDBJ databases">
        <authorList>
            <consortium name="Pathogen Informatics"/>
        </authorList>
    </citation>
    <scope>NUCLEOTIDE SEQUENCE [LARGE SCALE GENOMIC DNA]</scope>
    <source>
        <strain evidence="5 8">2789STDY5608822</strain>
        <strain evidence="4 9">2789STDY5608872</strain>
    </source>
</reference>
<protein>
    <submittedName>
        <fullName evidence="4">Outer membrane cobalamin receptor protein</fullName>
    </submittedName>
    <submittedName>
        <fullName evidence="6 7">TonB-dependent receptor</fullName>
    </submittedName>
</protein>
<evidence type="ECO:0000313" key="8">
    <source>
        <dbReference type="Proteomes" id="UP000095455"/>
    </source>
</evidence>
<evidence type="ECO:0000313" key="10">
    <source>
        <dbReference type="Proteomes" id="UP000284660"/>
    </source>
</evidence>
<dbReference type="InterPro" id="IPR039426">
    <property type="entry name" value="TonB-dep_rcpt-like"/>
</dbReference>
<dbReference type="InterPro" id="IPR012910">
    <property type="entry name" value="Plug_dom"/>
</dbReference>
<dbReference type="Proteomes" id="UP000095455">
    <property type="component" value="Unassembled WGS sequence"/>
</dbReference>
<evidence type="ECO:0000313" key="4">
    <source>
        <dbReference type="EMBL" id="CUN06554.1"/>
    </source>
</evidence>
<keyword evidence="1" id="KW-0813">Transport</keyword>
<reference evidence="7 10" key="2">
    <citation type="submission" date="2018-08" db="EMBL/GenBank/DDBJ databases">
        <title>A genome reference for cultivated species of the human gut microbiota.</title>
        <authorList>
            <person name="Zou Y."/>
            <person name="Xue W."/>
            <person name="Luo G."/>
        </authorList>
    </citation>
    <scope>NUCLEOTIDE SEQUENCE [LARGE SCALE GENOMIC DNA]</scope>
    <source>
        <strain evidence="7 10">AM30-4</strain>
    </source>
</reference>